<dbReference type="Proteomes" id="UP000606172">
    <property type="component" value="Unassembled WGS sequence"/>
</dbReference>
<dbReference type="AlphaFoldDB" id="A0A919VB34"/>
<keyword evidence="12" id="KW-1185">Reference proteome</keyword>
<dbReference type="InterPro" id="IPR007315">
    <property type="entry name" value="PIG-V/Gpi18"/>
</dbReference>
<feature type="transmembrane region" description="Helical" evidence="10">
    <location>
        <begin position="159"/>
        <end position="185"/>
    </location>
</feature>
<keyword evidence="6 10" id="KW-0812">Transmembrane</keyword>
<comment type="subcellular location">
    <subcellularLocation>
        <location evidence="1">Endoplasmic reticulum membrane</location>
        <topology evidence="1">Multi-pass membrane protein</topology>
    </subcellularLocation>
</comment>
<dbReference type="PANTHER" id="PTHR12468">
    <property type="entry name" value="GPI MANNOSYLTRANSFERASE 2"/>
    <property type="match status" value="1"/>
</dbReference>
<comment type="caution">
    <text evidence="11">The sequence shown here is derived from an EMBL/GenBank/DDBJ whole genome shotgun (WGS) entry which is preliminary data.</text>
</comment>
<evidence type="ECO:0000256" key="1">
    <source>
        <dbReference type="ARBA" id="ARBA00004477"/>
    </source>
</evidence>
<feature type="transmembrane region" description="Helical" evidence="10">
    <location>
        <begin position="301"/>
        <end position="318"/>
    </location>
</feature>
<evidence type="ECO:0000313" key="12">
    <source>
        <dbReference type="Proteomes" id="UP000606172"/>
    </source>
</evidence>
<evidence type="ECO:0000256" key="3">
    <source>
        <dbReference type="ARBA" id="ARBA00022502"/>
    </source>
</evidence>
<evidence type="ECO:0008006" key="13">
    <source>
        <dbReference type="Google" id="ProtNLM"/>
    </source>
</evidence>
<dbReference type="RefSeq" id="WP_204032561.1">
    <property type="nucleotide sequence ID" value="NZ_BOOW01000055.1"/>
</dbReference>
<feature type="transmembrane region" description="Helical" evidence="10">
    <location>
        <begin position="369"/>
        <end position="392"/>
    </location>
</feature>
<evidence type="ECO:0000256" key="10">
    <source>
        <dbReference type="SAM" id="Phobius"/>
    </source>
</evidence>
<evidence type="ECO:0000313" key="11">
    <source>
        <dbReference type="EMBL" id="GII97141.1"/>
    </source>
</evidence>
<evidence type="ECO:0000256" key="7">
    <source>
        <dbReference type="ARBA" id="ARBA00022824"/>
    </source>
</evidence>
<evidence type="ECO:0000256" key="5">
    <source>
        <dbReference type="ARBA" id="ARBA00022679"/>
    </source>
</evidence>
<evidence type="ECO:0000256" key="6">
    <source>
        <dbReference type="ARBA" id="ARBA00022692"/>
    </source>
</evidence>
<evidence type="ECO:0000256" key="9">
    <source>
        <dbReference type="ARBA" id="ARBA00023136"/>
    </source>
</evidence>
<feature type="transmembrane region" description="Helical" evidence="10">
    <location>
        <begin position="12"/>
        <end position="36"/>
    </location>
</feature>
<dbReference type="GO" id="GO:0016020">
    <property type="term" value="C:membrane"/>
    <property type="evidence" value="ECO:0007669"/>
    <property type="project" value="GOC"/>
</dbReference>
<keyword evidence="4" id="KW-0328">Glycosyltransferase</keyword>
<dbReference type="GO" id="GO:0004376">
    <property type="term" value="F:GPI mannosyltransferase activity"/>
    <property type="evidence" value="ECO:0007669"/>
    <property type="project" value="InterPro"/>
</dbReference>
<keyword evidence="5" id="KW-0808">Transferase</keyword>
<accession>A0A919VB34</accession>
<evidence type="ECO:0000256" key="2">
    <source>
        <dbReference type="ARBA" id="ARBA00004687"/>
    </source>
</evidence>
<gene>
    <name evidence="11" type="ORF">Ssi02_73720</name>
</gene>
<protein>
    <recommendedName>
        <fullName evidence="13">Mannosyltransferase PIG-V</fullName>
    </recommendedName>
</protein>
<dbReference type="GO" id="GO:0000009">
    <property type="term" value="F:alpha-1,6-mannosyltransferase activity"/>
    <property type="evidence" value="ECO:0007669"/>
    <property type="project" value="InterPro"/>
</dbReference>
<proteinExistence type="predicted"/>
<dbReference type="PANTHER" id="PTHR12468:SF2">
    <property type="entry name" value="GPI MANNOSYLTRANSFERASE 2"/>
    <property type="match status" value="1"/>
</dbReference>
<feature type="transmembrane region" description="Helical" evidence="10">
    <location>
        <begin position="88"/>
        <end position="108"/>
    </location>
</feature>
<dbReference type="GO" id="GO:0006506">
    <property type="term" value="P:GPI anchor biosynthetic process"/>
    <property type="evidence" value="ECO:0007669"/>
    <property type="project" value="UniProtKB-KW"/>
</dbReference>
<dbReference type="GO" id="GO:0031501">
    <property type="term" value="C:mannosyltransferase complex"/>
    <property type="evidence" value="ECO:0007669"/>
    <property type="project" value="TreeGrafter"/>
</dbReference>
<organism evidence="11 12">
    <name type="scientific">Sinosporangium siamense</name>
    <dbReference type="NCBI Taxonomy" id="1367973"/>
    <lineage>
        <taxon>Bacteria</taxon>
        <taxon>Bacillati</taxon>
        <taxon>Actinomycetota</taxon>
        <taxon>Actinomycetes</taxon>
        <taxon>Streptosporangiales</taxon>
        <taxon>Streptosporangiaceae</taxon>
        <taxon>Sinosporangium</taxon>
    </lineage>
</organism>
<keyword evidence="8 10" id="KW-1133">Transmembrane helix</keyword>
<sequence length="394" mass="42465">MNNGDLRALAIWVASRLGILLTATVGAGILAAGGALPPLLERLNHWDVRKLQQIAAQGYGADLTLPAYFPGQPLILRAVGLVLPDPTVAGMALSFAAGAVAVVALSRLADREAGDGTGPLAVLALVLAPTAVFLFVGYSEALFLAFAIPAWLAARQRRWMWAGLLGAGASCVRITGLFLAVALIVEFCTAKPARPIASDTPGGRGAGATAEGGASGVLQLTWVHQGDGTGSGERAAWLALPFVPLVAYTLFQGLRTGDWLAWQHAQEAGWQRHLVWPWESFATTWRAAVLMDNRFTWSFRLELAAAAIGLAFVVWLLYRRRWSEFVYTGGQLGALLVSSYYLSIPRTLVLWWPLWISVAYACRRRPWILWGYVLVVGPLMVVNVVAFLHGLWAG</sequence>
<keyword evidence="7" id="KW-0256">Endoplasmic reticulum</keyword>
<comment type="pathway">
    <text evidence="2">Glycolipid biosynthesis; glycosylphosphatidylinositol-anchor biosynthesis.</text>
</comment>
<evidence type="ECO:0000256" key="8">
    <source>
        <dbReference type="ARBA" id="ARBA00022989"/>
    </source>
</evidence>
<feature type="transmembrane region" description="Helical" evidence="10">
    <location>
        <begin position="120"/>
        <end position="153"/>
    </location>
</feature>
<keyword evidence="9 10" id="KW-0472">Membrane</keyword>
<name>A0A919VB34_9ACTN</name>
<feature type="transmembrane region" description="Helical" evidence="10">
    <location>
        <begin position="338"/>
        <end position="362"/>
    </location>
</feature>
<reference evidence="11" key="1">
    <citation type="submission" date="2021-01" db="EMBL/GenBank/DDBJ databases">
        <title>Whole genome shotgun sequence of Sinosporangium siamense NBRC 109515.</title>
        <authorList>
            <person name="Komaki H."/>
            <person name="Tamura T."/>
        </authorList>
    </citation>
    <scope>NUCLEOTIDE SEQUENCE</scope>
    <source>
        <strain evidence="11">NBRC 109515</strain>
    </source>
</reference>
<evidence type="ECO:0000256" key="4">
    <source>
        <dbReference type="ARBA" id="ARBA00022676"/>
    </source>
</evidence>
<dbReference type="EMBL" id="BOOW01000055">
    <property type="protein sequence ID" value="GII97141.1"/>
    <property type="molecule type" value="Genomic_DNA"/>
</dbReference>
<keyword evidence="3" id="KW-0337">GPI-anchor biosynthesis</keyword>